<reference evidence="5" key="2">
    <citation type="submission" date="2025-08" db="UniProtKB">
        <authorList>
            <consortium name="RefSeq"/>
        </authorList>
    </citation>
    <scope>IDENTIFICATION</scope>
    <source>
        <strain evidence="5">S238N-H82</strain>
        <tissue evidence="5">Testes</tissue>
    </source>
</reference>
<dbReference type="OrthoDB" id="10248936at2759"/>
<dbReference type="Proteomes" id="UP000001554">
    <property type="component" value="Chromosome 5"/>
</dbReference>
<dbReference type="InterPro" id="IPR011057">
    <property type="entry name" value="Mss4-like_sf"/>
</dbReference>
<feature type="domain" description="TCTP" evidence="3">
    <location>
        <begin position="24"/>
        <end position="190"/>
    </location>
</feature>
<proteinExistence type="inferred from homology"/>
<dbReference type="GO" id="GO:0005737">
    <property type="term" value="C:cytoplasm"/>
    <property type="evidence" value="ECO:0000318"/>
    <property type="project" value="GO_Central"/>
</dbReference>
<dbReference type="OMA" id="FCIGENM"/>
<reference evidence="4" key="1">
    <citation type="journal article" date="2020" name="Nat. Ecol. Evol.">
        <title>Deeply conserved synteny resolves early events in vertebrate evolution.</title>
        <authorList>
            <person name="Simakov O."/>
            <person name="Marletaz F."/>
            <person name="Yue J.X."/>
            <person name="O'Connell B."/>
            <person name="Jenkins J."/>
            <person name="Brandt A."/>
            <person name="Calef R."/>
            <person name="Tung C.H."/>
            <person name="Huang T.K."/>
            <person name="Schmutz J."/>
            <person name="Satoh N."/>
            <person name="Yu J.K."/>
            <person name="Putnam N.H."/>
            <person name="Green R.E."/>
            <person name="Rokhsar D.S."/>
        </authorList>
    </citation>
    <scope>NUCLEOTIDE SEQUENCE [LARGE SCALE GENOMIC DNA]</scope>
    <source>
        <strain evidence="4">S238N-H82</strain>
    </source>
</reference>
<dbReference type="SUPFAM" id="SSF51316">
    <property type="entry name" value="Mss4-like"/>
    <property type="match status" value="1"/>
</dbReference>
<gene>
    <name evidence="5" type="primary">LOC118416003</name>
</gene>
<evidence type="ECO:0000313" key="5">
    <source>
        <dbReference type="RefSeq" id="XP_035676927.1"/>
    </source>
</evidence>
<dbReference type="InterPro" id="IPR011323">
    <property type="entry name" value="Mss4/transl-control_tumour"/>
</dbReference>
<dbReference type="PANTHER" id="PTHR11991:SF0">
    <property type="entry name" value="TRANSLATIONALLY-CONTROLLED TUMOR PROTEIN"/>
    <property type="match status" value="1"/>
</dbReference>
<comment type="similarity">
    <text evidence="1">Belongs to the TCTP family.</text>
</comment>
<dbReference type="InterPro" id="IPR018105">
    <property type="entry name" value="Translational_control_tumour_p"/>
</dbReference>
<evidence type="ECO:0000256" key="2">
    <source>
        <dbReference type="SAM" id="SignalP"/>
    </source>
</evidence>
<dbReference type="GO" id="GO:0005509">
    <property type="term" value="F:calcium ion binding"/>
    <property type="evidence" value="ECO:0000318"/>
    <property type="project" value="GO_Central"/>
</dbReference>
<dbReference type="RefSeq" id="XP_035676927.1">
    <property type="nucleotide sequence ID" value="XM_035821034.1"/>
</dbReference>
<evidence type="ECO:0000259" key="3">
    <source>
        <dbReference type="PROSITE" id="PS51797"/>
    </source>
</evidence>
<dbReference type="PROSITE" id="PS51797">
    <property type="entry name" value="TCTP_3"/>
    <property type="match status" value="1"/>
</dbReference>
<feature type="signal peptide" evidence="2">
    <location>
        <begin position="1"/>
        <end position="23"/>
    </location>
</feature>
<keyword evidence="2" id="KW-0732">Signal</keyword>
<dbReference type="GeneID" id="118416003"/>
<protein>
    <submittedName>
        <fullName evidence="5">Translationally-controlled tumor protein homolog</fullName>
    </submittedName>
</protein>
<evidence type="ECO:0000256" key="1">
    <source>
        <dbReference type="PROSITE-ProRule" id="PRU01133"/>
    </source>
</evidence>
<evidence type="ECO:0000313" key="4">
    <source>
        <dbReference type="Proteomes" id="UP000001554"/>
    </source>
</evidence>
<name>A0A9J7L6A7_BRAFL</name>
<dbReference type="PROSITE" id="PS01003">
    <property type="entry name" value="TCTP_2"/>
    <property type="match status" value="1"/>
</dbReference>
<accession>A0A9J7L6A7</accession>
<dbReference type="AlphaFoldDB" id="A0A9J7L6A7"/>
<sequence length="190" mass="22232">MGSRCALLSVLFLGVMTTHFSAGLIKYKDVISGDEMFSDMYKIEVKKFYDYDLFYEVEGRMVTPEFDNPEYDMSLPGEDPVYRVVYRAVDIVLDHHLQQTNFTKDQYFTYIKEYGSKIAMRLHTDRVRIKFRGALEHGMKTLILGHFKDWEFFTGESKNSEGMVALLNYRSDDVTPYMLFIKDGLEEEKA</sequence>
<keyword evidence="4" id="KW-1185">Reference proteome</keyword>
<feature type="chain" id="PRO_5039924685" evidence="2">
    <location>
        <begin position="24"/>
        <end position="190"/>
    </location>
</feature>
<dbReference type="Pfam" id="PF00838">
    <property type="entry name" value="TCTP"/>
    <property type="match status" value="1"/>
</dbReference>
<dbReference type="KEGG" id="bfo:118416003"/>
<dbReference type="Gene3D" id="2.170.150.10">
    <property type="entry name" value="Metal Binding Protein, Guanine Nucleotide Exchange Factor, Chain A"/>
    <property type="match status" value="1"/>
</dbReference>
<dbReference type="PANTHER" id="PTHR11991">
    <property type="entry name" value="TRANSLATIONALLY CONTROLLED TUMOR PROTEIN-RELATED"/>
    <property type="match status" value="1"/>
</dbReference>
<dbReference type="InterPro" id="IPR034737">
    <property type="entry name" value="TCTP"/>
</dbReference>
<dbReference type="InterPro" id="IPR018103">
    <property type="entry name" value="Translation_control_tumour_CS"/>
</dbReference>
<dbReference type="PRINTS" id="PR01653">
    <property type="entry name" value="TCTPROTEIN"/>
</dbReference>
<organism evidence="4 5">
    <name type="scientific">Branchiostoma floridae</name>
    <name type="common">Florida lancelet</name>
    <name type="synonym">Amphioxus</name>
    <dbReference type="NCBI Taxonomy" id="7739"/>
    <lineage>
        <taxon>Eukaryota</taxon>
        <taxon>Metazoa</taxon>
        <taxon>Chordata</taxon>
        <taxon>Cephalochordata</taxon>
        <taxon>Leptocardii</taxon>
        <taxon>Amphioxiformes</taxon>
        <taxon>Branchiostomatidae</taxon>
        <taxon>Branchiostoma</taxon>
    </lineage>
</organism>